<feature type="region of interest" description="Disordered" evidence="1">
    <location>
        <begin position="203"/>
        <end position="222"/>
    </location>
</feature>
<dbReference type="EMBL" id="SPNV01000318">
    <property type="protein sequence ID" value="KAF5856454.1"/>
    <property type="molecule type" value="Genomic_DNA"/>
</dbReference>
<feature type="compositionally biased region" description="Polar residues" evidence="1">
    <location>
        <begin position="203"/>
        <end position="212"/>
    </location>
</feature>
<evidence type="ECO:0000256" key="1">
    <source>
        <dbReference type="SAM" id="MobiDB-lite"/>
    </source>
</evidence>
<keyword evidence="3" id="KW-1185">Reference proteome</keyword>
<organism evidence="2 3">
    <name type="scientific">Petromyces alliaceus</name>
    <name type="common">Aspergillus alliaceus</name>
    <dbReference type="NCBI Taxonomy" id="209559"/>
    <lineage>
        <taxon>Eukaryota</taxon>
        <taxon>Fungi</taxon>
        <taxon>Dikarya</taxon>
        <taxon>Ascomycota</taxon>
        <taxon>Pezizomycotina</taxon>
        <taxon>Eurotiomycetes</taxon>
        <taxon>Eurotiomycetidae</taxon>
        <taxon>Eurotiales</taxon>
        <taxon>Aspergillaceae</taxon>
        <taxon>Aspergillus</taxon>
        <taxon>Aspergillus subgen. Circumdati</taxon>
    </lineage>
</organism>
<proteinExistence type="predicted"/>
<gene>
    <name evidence="2" type="ORF">ETB97_007315</name>
</gene>
<accession>A0A8H6E221</accession>
<dbReference type="AlphaFoldDB" id="A0A8H6E221"/>
<reference evidence="2 3" key="1">
    <citation type="submission" date="2019-04" db="EMBL/GenBank/DDBJ databases">
        <title>Aspergillus burnettii sp. nov., novel species from soil in southeast Queensland.</title>
        <authorList>
            <person name="Gilchrist C.L.M."/>
            <person name="Pitt J.I."/>
            <person name="Lange L."/>
            <person name="Lacey H.J."/>
            <person name="Vuong D."/>
            <person name="Midgley D.J."/>
            <person name="Greenfield P."/>
            <person name="Bradbury M."/>
            <person name="Lacey E."/>
            <person name="Busk P.K."/>
            <person name="Pilgaard B."/>
            <person name="Chooi Y.H."/>
            <person name="Piggott A.M."/>
        </authorList>
    </citation>
    <scope>NUCLEOTIDE SEQUENCE [LARGE SCALE GENOMIC DNA]</scope>
    <source>
        <strain evidence="2 3">FRR 5400</strain>
    </source>
</reference>
<evidence type="ECO:0000313" key="2">
    <source>
        <dbReference type="EMBL" id="KAF5856454.1"/>
    </source>
</evidence>
<comment type="caution">
    <text evidence="2">The sequence shown here is derived from an EMBL/GenBank/DDBJ whole genome shotgun (WGS) entry which is preliminary data.</text>
</comment>
<protein>
    <submittedName>
        <fullName evidence="2">Uncharacterized protein</fullName>
    </submittedName>
</protein>
<sequence length="222" mass="24437">MSEASPTQPPNVITTAELRKCLETAMETRVRQDQKVLPLAIRWESDNVEAAWDTARDTNNFNVILPTRSADNRERVTEVVAASNFHDPTANIPGSKLSMTARLSTAIPKAAGQKREPIEFSELVRELREDTPKKPTHGLLAGTRSIRLKLPGSHVPFALPDPPTLRTYFSIHVHPGLGQNGLGSLAEWVNRLPSHIVLRSTKSLKPNPNAGSSARIGLFMRS</sequence>
<evidence type="ECO:0000313" key="3">
    <source>
        <dbReference type="Proteomes" id="UP000541154"/>
    </source>
</evidence>
<dbReference type="Proteomes" id="UP000541154">
    <property type="component" value="Unassembled WGS sequence"/>
</dbReference>
<name>A0A8H6E221_PETAA</name>